<name>G2Y5T1_BOTF4</name>
<dbReference type="GO" id="GO:0046654">
    <property type="term" value="P:tetrahydrofolate biosynthetic process"/>
    <property type="evidence" value="ECO:0007669"/>
    <property type="project" value="InterPro"/>
</dbReference>
<dbReference type="Proteomes" id="UP000008177">
    <property type="component" value="Unplaced contigs"/>
</dbReference>
<dbReference type="InterPro" id="IPR001796">
    <property type="entry name" value="DHFR_dom"/>
</dbReference>
<evidence type="ECO:0000256" key="1">
    <source>
        <dbReference type="ARBA" id="ARBA00004903"/>
    </source>
</evidence>
<gene>
    <name evidence="8" type="ORF">BofuT4_P113310.1</name>
</gene>
<keyword evidence="5" id="KW-0521">NADP</keyword>
<evidence type="ECO:0000256" key="6">
    <source>
        <dbReference type="ARBA" id="ARBA00023002"/>
    </source>
</evidence>
<dbReference type="GO" id="GO:0005739">
    <property type="term" value="C:mitochondrion"/>
    <property type="evidence" value="ECO:0007669"/>
    <property type="project" value="TreeGrafter"/>
</dbReference>
<evidence type="ECO:0000256" key="2">
    <source>
        <dbReference type="ARBA" id="ARBA00012856"/>
    </source>
</evidence>
<feature type="domain" description="DHFR" evidence="7">
    <location>
        <begin position="15"/>
        <end position="222"/>
    </location>
</feature>
<accession>G2Y5T1</accession>
<dbReference type="InParanoid" id="G2Y5T1"/>
<dbReference type="FunFam" id="3.40.430.10:FF:000013">
    <property type="entry name" value="Dihydrofolate reductase"/>
    <property type="match status" value="1"/>
</dbReference>
<dbReference type="EMBL" id="FQ790289">
    <property type="protein sequence ID" value="CCD48021.1"/>
    <property type="molecule type" value="Genomic_DNA"/>
</dbReference>
<dbReference type="PANTHER" id="PTHR48069:SF3">
    <property type="entry name" value="DIHYDROFOLATE REDUCTASE"/>
    <property type="match status" value="1"/>
</dbReference>
<comment type="pathway">
    <text evidence="1">Cofactor biosynthesis; tetrahydrofolate biosynthesis; 5,6,7,8-tetrahydrofolate from 7,8-dihydrofolate: step 1/1.</text>
</comment>
<keyword evidence="4" id="KW-0554">One-carbon metabolism</keyword>
<dbReference type="PRINTS" id="PR00070">
    <property type="entry name" value="DHFR"/>
</dbReference>
<reference evidence="9" key="1">
    <citation type="journal article" date="2011" name="PLoS Genet.">
        <title>Genomic analysis of the necrotrophic fungal pathogens Sclerotinia sclerotiorum and Botrytis cinerea.</title>
        <authorList>
            <person name="Amselem J."/>
            <person name="Cuomo C.A."/>
            <person name="van Kan J.A."/>
            <person name="Viaud M."/>
            <person name="Benito E.P."/>
            <person name="Couloux A."/>
            <person name="Coutinho P.M."/>
            <person name="de Vries R.P."/>
            <person name="Dyer P.S."/>
            <person name="Fillinger S."/>
            <person name="Fournier E."/>
            <person name="Gout L."/>
            <person name="Hahn M."/>
            <person name="Kohn L."/>
            <person name="Lapalu N."/>
            <person name="Plummer K.M."/>
            <person name="Pradier J.M."/>
            <person name="Quevillon E."/>
            <person name="Sharon A."/>
            <person name="Simon A."/>
            <person name="ten Have A."/>
            <person name="Tudzynski B."/>
            <person name="Tudzynski P."/>
            <person name="Wincker P."/>
            <person name="Andrew M."/>
            <person name="Anthouard V."/>
            <person name="Beever R.E."/>
            <person name="Beffa R."/>
            <person name="Benoit I."/>
            <person name="Bouzid O."/>
            <person name="Brault B."/>
            <person name="Chen Z."/>
            <person name="Choquer M."/>
            <person name="Collemare J."/>
            <person name="Cotton P."/>
            <person name="Danchin E.G."/>
            <person name="Da Silva C."/>
            <person name="Gautier A."/>
            <person name="Giraud C."/>
            <person name="Giraud T."/>
            <person name="Gonzalez C."/>
            <person name="Grossetete S."/>
            <person name="Guldener U."/>
            <person name="Henrissat B."/>
            <person name="Howlett B.J."/>
            <person name="Kodira C."/>
            <person name="Kretschmer M."/>
            <person name="Lappartient A."/>
            <person name="Leroch M."/>
            <person name="Levis C."/>
            <person name="Mauceli E."/>
            <person name="Neuveglise C."/>
            <person name="Oeser B."/>
            <person name="Pearson M."/>
            <person name="Poulain J."/>
            <person name="Poussereau N."/>
            <person name="Quesneville H."/>
            <person name="Rascle C."/>
            <person name="Schumacher J."/>
            <person name="Segurens B."/>
            <person name="Sexton A."/>
            <person name="Silva E."/>
            <person name="Sirven C."/>
            <person name="Soanes D.M."/>
            <person name="Talbot N.J."/>
            <person name="Templeton M."/>
            <person name="Yandava C."/>
            <person name="Yarden O."/>
            <person name="Zeng Q."/>
            <person name="Rollins J.A."/>
            <person name="Lebrun M.H."/>
            <person name="Dickman M."/>
        </authorList>
    </citation>
    <scope>NUCLEOTIDE SEQUENCE [LARGE SCALE GENOMIC DNA]</scope>
    <source>
        <strain evidence="9">T4</strain>
    </source>
</reference>
<dbReference type="GO" id="GO:0046452">
    <property type="term" value="P:dihydrofolate metabolic process"/>
    <property type="evidence" value="ECO:0007669"/>
    <property type="project" value="TreeGrafter"/>
</dbReference>
<organism evidence="8 9">
    <name type="scientific">Botryotinia fuckeliana (strain T4)</name>
    <name type="common">Noble rot fungus</name>
    <name type="synonym">Botrytis cinerea</name>
    <dbReference type="NCBI Taxonomy" id="999810"/>
    <lineage>
        <taxon>Eukaryota</taxon>
        <taxon>Fungi</taxon>
        <taxon>Dikarya</taxon>
        <taxon>Ascomycota</taxon>
        <taxon>Pezizomycotina</taxon>
        <taxon>Leotiomycetes</taxon>
        <taxon>Helotiales</taxon>
        <taxon>Sclerotiniaceae</taxon>
        <taxon>Botrytis</taxon>
    </lineage>
</organism>
<dbReference type="InterPro" id="IPR012259">
    <property type="entry name" value="DHFR"/>
</dbReference>
<proteinExistence type="predicted"/>
<dbReference type="InterPro" id="IPR024072">
    <property type="entry name" value="DHFR-like_dom_sf"/>
</dbReference>
<keyword evidence="6" id="KW-0560">Oxidoreductase</keyword>
<evidence type="ECO:0000313" key="9">
    <source>
        <dbReference type="Proteomes" id="UP000008177"/>
    </source>
</evidence>
<dbReference type="OrthoDB" id="414698at2759"/>
<dbReference type="eggNOG" id="KOG1324">
    <property type="taxonomic scope" value="Eukaryota"/>
</dbReference>
<dbReference type="FunCoup" id="G2Y5T1">
    <property type="interactions" value="423"/>
</dbReference>
<dbReference type="EC" id="1.5.1.3" evidence="2"/>
<dbReference type="Pfam" id="PF00186">
    <property type="entry name" value="DHFR_1"/>
    <property type="match status" value="1"/>
</dbReference>
<evidence type="ECO:0000256" key="3">
    <source>
        <dbReference type="ARBA" id="ARBA00018886"/>
    </source>
</evidence>
<dbReference type="HOGENOM" id="CLU_043966_2_1_1"/>
<evidence type="ECO:0000259" key="7">
    <source>
        <dbReference type="PROSITE" id="PS51330"/>
    </source>
</evidence>
<dbReference type="GO" id="GO:0050661">
    <property type="term" value="F:NADP binding"/>
    <property type="evidence" value="ECO:0007669"/>
    <property type="project" value="InterPro"/>
</dbReference>
<evidence type="ECO:0000256" key="4">
    <source>
        <dbReference type="ARBA" id="ARBA00022563"/>
    </source>
</evidence>
<evidence type="ECO:0000313" key="8">
    <source>
        <dbReference type="EMBL" id="CCD48021.1"/>
    </source>
</evidence>
<dbReference type="SUPFAM" id="SSF53597">
    <property type="entry name" value="Dihydrofolate reductase-like"/>
    <property type="match status" value="1"/>
</dbReference>
<dbReference type="GO" id="GO:0004146">
    <property type="term" value="F:dihydrofolate reductase activity"/>
    <property type="evidence" value="ECO:0007669"/>
    <property type="project" value="UniProtKB-EC"/>
</dbReference>
<dbReference type="AlphaFoldDB" id="G2Y5T1"/>
<protein>
    <recommendedName>
        <fullName evidence="3">Dihydrofolate reductase</fullName>
        <ecNumber evidence="2">1.5.1.3</ecNumber>
    </recommendedName>
</protein>
<dbReference type="GO" id="GO:0046655">
    <property type="term" value="P:folic acid metabolic process"/>
    <property type="evidence" value="ECO:0007669"/>
    <property type="project" value="TreeGrafter"/>
</dbReference>
<dbReference type="PROSITE" id="PS51330">
    <property type="entry name" value="DHFR_2"/>
    <property type="match status" value="1"/>
</dbReference>
<dbReference type="CDD" id="cd00209">
    <property type="entry name" value="DHFR"/>
    <property type="match status" value="1"/>
</dbReference>
<dbReference type="PANTHER" id="PTHR48069">
    <property type="entry name" value="DIHYDROFOLATE REDUCTASE"/>
    <property type="match status" value="1"/>
</dbReference>
<dbReference type="STRING" id="999810.G2Y5T1"/>
<dbReference type="SMR" id="G2Y5T1"/>
<sequence length="226" mass="25088">MSTNSNISAMAPIKEFTLIVAATNKMGVGKGGGLPWTGLRKEMAYFARVTKRAGPGKKTNAVVMGRKTWESIPTKFRPLANRANYMISRTQTSEPSDVDLGPDAHAATSLTNALEKLGSRSQAKDSNDGDEKEIDRVFIIGGGQIYKASLELKEAKRILLTRIMNDFECDTYFPIQLNEDGTGNGWRRTDNQELREWTGEGEVVEGVKEEGGVKYVFEMWEKIEES</sequence>
<dbReference type="GO" id="GO:0006730">
    <property type="term" value="P:one-carbon metabolic process"/>
    <property type="evidence" value="ECO:0007669"/>
    <property type="project" value="UniProtKB-KW"/>
</dbReference>
<evidence type="ECO:0000256" key="5">
    <source>
        <dbReference type="ARBA" id="ARBA00022857"/>
    </source>
</evidence>
<dbReference type="Gene3D" id="3.40.430.10">
    <property type="entry name" value="Dihydrofolate Reductase, subunit A"/>
    <property type="match status" value="1"/>
</dbReference>